<keyword evidence="1" id="KW-0812">Transmembrane</keyword>
<feature type="transmembrane region" description="Helical" evidence="1">
    <location>
        <begin position="137"/>
        <end position="162"/>
    </location>
</feature>
<organism evidence="2 3">
    <name type="scientific">Candidatus Taylorbacteria bacterium RIFCSPHIGHO2_01_FULL_51_15</name>
    <dbReference type="NCBI Taxonomy" id="1802304"/>
    <lineage>
        <taxon>Bacteria</taxon>
        <taxon>Candidatus Tayloriibacteriota</taxon>
    </lineage>
</organism>
<evidence type="ECO:0000313" key="3">
    <source>
        <dbReference type="Proteomes" id="UP000178121"/>
    </source>
</evidence>
<dbReference type="Proteomes" id="UP000178121">
    <property type="component" value="Unassembled WGS sequence"/>
</dbReference>
<protein>
    <submittedName>
        <fullName evidence="2">Uncharacterized protein</fullName>
    </submittedName>
</protein>
<dbReference type="Pfam" id="PF18895">
    <property type="entry name" value="T4SS_pilin"/>
    <property type="match status" value="1"/>
</dbReference>
<dbReference type="NCBIfam" id="NF045849">
    <property type="entry name" value="ICE_MMCAP2_0565"/>
    <property type="match status" value="1"/>
</dbReference>
<proteinExistence type="predicted"/>
<dbReference type="EMBL" id="MHRI01000009">
    <property type="protein sequence ID" value="OHA21386.1"/>
    <property type="molecule type" value="Genomic_DNA"/>
</dbReference>
<evidence type="ECO:0000256" key="1">
    <source>
        <dbReference type="SAM" id="Phobius"/>
    </source>
</evidence>
<dbReference type="InterPro" id="IPR043993">
    <property type="entry name" value="T4SS_pilin"/>
</dbReference>
<reference evidence="2 3" key="1">
    <citation type="journal article" date="2016" name="Nat. Commun.">
        <title>Thousands of microbial genomes shed light on interconnected biogeochemical processes in an aquifer system.</title>
        <authorList>
            <person name="Anantharaman K."/>
            <person name="Brown C.T."/>
            <person name="Hug L.A."/>
            <person name="Sharon I."/>
            <person name="Castelle C.J."/>
            <person name="Probst A.J."/>
            <person name="Thomas B.C."/>
            <person name="Singh A."/>
            <person name="Wilkins M.J."/>
            <person name="Karaoz U."/>
            <person name="Brodie E.L."/>
            <person name="Williams K.H."/>
            <person name="Hubbard S.S."/>
            <person name="Banfield J.F."/>
        </authorList>
    </citation>
    <scope>NUCLEOTIDE SEQUENCE [LARGE SCALE GENOMIC DNA]</scope>
</reference>
<sequence>MAERIMRIVTNKIKDFFCHSRISGNPAALVVALLFLFGMVFVPAGYVSASHPCVNEVSDPNDAHPCEQVAGSLPSDNLTDAGDNNGEITSIQGLLSRINALLNTIVPFIVGLAVFVIIWGVFQYVTRAGDEEKRAEAKLFVVWGVVFVFIMVSIWGLVNILVNTFELRKSPVPVGSVFPSSE</sequence>
<name>A0A1G2MBV6_9BACT</name>
<dbReference type="AlphaFoldDB" id="A0A1G2MBV6"/>
<keyword evidence="1" id="KW-1133">Transmembrane helix</keyword>
<feature type="transmembrane region" description="Helical" evidence="1">
    <location>
        <begin position="105"/>
        <end position="125"/>
    </location>
</feature>
<comment type="caution">
    <text evidence="2">The sequence shown here is derived from an EMBL/GenBank/DDBJ whole genome shotgun (WGS) entry which is preliminary data.</text>
</comment>
<evidence type="ECO:0000313" key="2">
    <source>
        <dbReference type="EMBL" id="OHA21386.1"/>
    </source>
</evidence>
<accession>A0A1G2MBV6</accession>
<keyword evidence="1" id="KW-0472">Membrane</keyword>
<gene>
    <name evidence="2" type="ORF">A2849_00110</name>
</gene>